<proteinExistence type="predicted"/>
<gene>
    <name evidence="2" type="ORF">PPERSA_11063</name>
</gene>
<evidence type="ECO:0000256" key="1">
    <source>
        <dbReference type="SAM" id="Phobius"/>
    </source>
</evidence>
<keyword evidence="1" id="KW-0812">Transmembrane</keyword>
<keyword evidence="1" id="KW-0472">Membrane</keyword>
<dbReference type="AlphaFoldDB" id="A0A0V0QZP4"/>
<protein>
    <submittedName>
        <fullName evidence="2">Uncharacterized protein</fullName>
    </submittedName>
</protein>
<feature type="transmembrane region" description="Helical" evidence="1">
    <location>
        <begin position="28"/>
        <end position="47"/>
    </location>
</feature>
<organism evidence="2 3">
    <name type="scientific">Pseudocohnilembus persalinus</name>
    <name type="common">Ciliate</name>
    <dbReference type="NCBI Taxonomy" id="266149"/>
    <lineage>
        <taxon>Eukaryota</taxon>
        <taxon>Sar</taxon>
        <taxon>Alveolata</taxon>
        <taxon>Ciliophora</taxon>
        <taxon>Intramacronucleata</taxon>
        <taxon>Oligohymenophorea</taxon>
        <taxon>Scuticociliatia</taxon>
        <taxon>Philasterida</taxon>
        <taxon>Pseudocohnilembidae</taxon>
        <taxon>Pseudocohnilembus</taxon>
    </lineage>
</organism>
<dbReference type="EMBL" id="LDAU01000082">
    <property type="protein sequence ID" value="KRX07514.1"/>
    <property type="molecule type" value="Genomic_DNA"/>
</dbReference>
<dbReference type="Proteomes" id="UP000054937">
    <property type="component" value="Unassembled WGS sequence"/>
</dbReference>
<keyword evidence="3" id="KW-1185">Reference proteome</keyword>
<dbReference type="InParanoid" id="A0A0V0QZP4"/>
<evidence type="ECO:0000313" key="3">
    <source>
        <dbReference type="Proteomes" id="UP000054937"/>
    </source>
</evidence>
<comment type="caution">
    <text evidence="2">The sequence shown here is derived from an EMBL/GenBank/DDBJ whole genome shotgun (WGS) entry which is preliminary data.</text>
</comment>
<sequence>MMKIISNFQKICQQDVVLFALLPFGLDYILLITIKFYLILPGSGIYLKLYDNLQQMEVDQYVDEGFPKYCSIFIQKSIIQALKIIGHCVKYVNLQQQQEVLQELNKVRDHLEEKVGAVQQFRQSLIRSSVKGKKQ</sequence>
<name>A0A0V0QZP4_PSEPJ</name>
<reference evidence="2 3" key="1">
    <citation type="journal article" date="2015" name="Sci. Rep.">
        <title>Genome of the facultative scuticociliatosis pathogen Pseudocohnilembus persalinus provides insight into its virulence through horizontal gene transfer.</title>
        <authorList>
            <person name="Xiong J."/>
            <person name="Wang G."/>
            <person name="Cheng J."/>
            <person name="Tian M."/>
            <person name="Pan X."/>
            <person name="Warren A."/>
            <person name="Jiang C."/>
            <person name="Yuan D."/>
            <person name="Miao W."/>
        </authorList>
    </citation>
    <scope>NUCLEOTIDE SEQUENCE [LARGE SCALE GENOMIC DNA]</scope>
    <source>
        <strain evidence="2">36N120E</strain>
    </source>
</reference>
<accession>A0A0V0QZP4</accession>
<evidence type="ECO:0000313" key="2">
    <source>
        <dbReference type="EMBL" id="KRX07514.1"/>
    </source>
</evidence>
<keyword evidence="1" id="KW-1133">Transmembrane helix</keyword>